<dbReference type="EMBL" id="FMYH01000001">
    <property type="protein sequence ID" value="SDB86791.1"/>
    <property type="molecule type" value="Genomic_DNA"/>
</dbReference>
<accession>A0A1G6GXX1</accession>
<comment type="catalytic activity">
    <reaction evidence="1">
        <text>ATP + protein L-histidine = ADP + protein N-phospho-L-histidine.</text>
        <dbReference type="EC" id="2.7.13.3"/>
    </reaction>
</comment>
<organism evidence="13 14">
    <name type="scientific">Sanguibacter gelidistatuariae</name>
    <dbReference type="NCBI Taxonomy" id="1814289"/>
    <lineage>
        <taxon>Bacteria</taxon>
        <taxon>Bacillati</taxon>
        <taxon>Actinomycetota</taxon>
        <taxon>Actinomycetes</taxon>
        <taxon>Micrococcales</taxon>
        <taxon>Sanguibacteraceae</taxon>
        <taxon>Sanguibacter</taxon>
    </lineage>
</organism>
<sequence>MLRRLSVRGKILAALTVPVLVLCLAASMFSLQAIRNAQLAGQAKAIVAALPSGQDAVTVLQAERLAAVQLLQGVAGAEDAYTAAQAQTDTVLAELRGIYTNLDITRLDPMVSEAVSGAASQNVTDLAIVRDNVGRGARSPALASTNYTAMIDRLLNVPASLAATLTDRQLAVKLDAYVAVNDLFNKTAVEVPLVQYVLDNIAAEDQSNDRVRELSAVFGETNAARTAANESIASLDGDDLKIGTGSNSYTSVRRLLGSGQIAGINSGLANTWGTSSTTELEVFEPIRVEVLSQTDAAASQATSSARQTAIVTVLATVLTVLASVAIAIGIARRITVPLRHLTQAAAEVREQLPKLVEQVSVPGQGPELTLATIKVESTDEVGQLAAVLNAVNATTVEVAKEQAALRGSIAEMFVNVARRDHVLLNRQLAFLDELERSEEDANTLANLFRLDHLATRMRRNSESLLVLAGIDSGRRVRAPMPISDVVRTASSEIELYDRVRLNLEADPFMLGHNALNAAHLLAELLENATTFSEPNTPVEVTTNRSTRYVTVEVRDHGLGMSETDIVEANQKVASRSASDVIGVQRLGLFVVGRLADRLGAHVVFSRAADGSAGTTATVSFPLALFVDEADVPLEAPADPLSSSARQATQDWIAPEPDALPVDIAALTDGATSIGMPRRRAAISQPAEQTADVSTGVNEMVLPPLEAANPDVNLASATDQNWTPAQTLSETLPAGLPSRPRSEAAETVVSALEPVNDTPILDGERRGAMFSNFRTRASAEAANSLEASGSAAGLYASATDDDSAGTEAQDAAAVPALVIPGLAPDEEFPWQAAVLEVEQDGFASEPSYDAMQSFEAPYTFDPAGAFEPAESFQPVEAFDAEQPFAPVQAFEPVRSFEPVQFFEPVQDFQVDGFRPVEAFEAEAGLGQEQGAQAARREELEPITWPQPVEELVAVPGHLAEPESLDLPEAYDEAEPVASYGAHLAPMLPVAPSYEGLAFEPEQAFEPVQAFEPLRRAALPHRDDQVDVEPAWTDAPIGLEPDEVAGTYEPAVQYDEAVLPEPADAYQLPVAALPDEVAYAPVGHYEPANSPAAPFPVSPAAQFEPTMPTFADVVSDAPTRRSSRQSTVPAKRGAFGWLRRKGHTESGQEHGDATVAPTSFPTFNPAGSVASAPVAPAPVEFVPSLAEFVAPVPDRAPDVVAPAPVPMRAFEPLAPAPSPAVASTVSGWMPATSISESGDDGGFGGFGGWAPPAPVAAPAPSPLPLKELPLSGQDAGDSWSPPRGRDAGDSWSPPSEIDGDISSMLAMRSNIQEQALAELSQLSSYRPAAVQTTQGGGLTRRTRGEVAATTDDLASQKISRDAAELRSRLSAFQSATSRGRQAPETGQSGGGAGAATASATFTDNVPDSAPQPR</sequence>
<dbReference type="PANTHER" id="PTHR45436">
    <property type="entry name" value="SENSOR HISTIDINE KINASE YKOH"/>
    <property type="match status" value="1"/>
</dbReference>
<dbReference type="STRING" id="1814289.SAMN05216410_0569"/>
<keyword evidence="9" id="KW-0902">Two-component regulatory system</keyword>
<dbReference type="PROSITE" id="PS50109">
    <property type="entry name" value="HIS_KIN"/>
    <property type="match status" value="1"/>
</dbReference>
<evidence type="ECO:0000256" key="6">
    <source>
        <dbReference type="ARBA" id="ARBA00022692"/>
    </source>
</evidence>
<proteinExistence type="predicted"/>
<evidence type="ECO:0000256" key="9">
    <source>
        <dbReference type="ARBA" id="ARBA00023012"/>
    </source>
</evidence>
<feature type="compositionally biased region" description="Basic and acidic residues" evidence="10">
    <location>
        <begin position="1356"/>
        <end position="1365"/>
    </location>
</feature>
<feature type="compositionally biased region" description="Polar residues" evidence="10">
    <location>
        <begin position="1368"/>
        <end position="1377"/>
    </location>
</feature>
<reference evidence="13 14" key="1">
    <citation type="submission" date="2016-09" db="EMBL/GenBank/DDBJ databases">
        <authorList>
            <person name="Capua I."/>
            <person name="De Benedictis P."/>
            <person name="Joannis T."/>
            <person name="Lombin L.H."/>
            <person name="Cattoli G."/>
        </authorList>
    </citation>
    <scope>NUCLEOTIDE SEQUENCE [LARGE SCALE GENOMIC DNA]</scope>
    <source>
        <strain evidence="13 14">ISLP-3</strain>
    </source>
</reference>
<evidence type="ECO:0000256" key="3">
    <source>
        <dbReference type="ARBA" id="ARBA00012438"/>
    </source>
</evidence>
<comment type="subcellular location">
    <subcellularLocation>
        <location evidence="2">Membrane</location>
    </subcellularLocation>
</comment>
<dbReference type="SUPFAM" id="SSF55874">
    <property type="entry name" value="ATPase domain of HSP90 chaperone/DNA topoisomerase II/histidine kinase"/>
    <property type="match status" value="1"/>
</dbReference>
<dbReference type="InterPro" id="IPR013587">
    <property type="entry name" value="Nitrate/nitrite_sensing"/>
</dbReference>
<feature type="compositionally biased region" description="Pro residues" evidence="10">
    <location>
        <begin position="1249"/>
        <end position="1261"/>
    </location>
</feature>
<dbReference type="PANTHER" id="PTHR45436:SF5">
    <property type="entry name" value="SENSOR HISTIDINE KINASE TRCS"/>
    <property type="match status" value="1"/>
</dbReference>
<name>A0A1G6GXX1_9MICO</name>
<evidence type="ECO:0000313" key="14">
    <source>
        <dbReference type="Proteomes" id="UP000199039"/>
    </source>
</evidence>
<dbReference type="InterPro" id="IPR003594">
    <property type="entry name" value="HATPase_dom"/>
</dbReference>
<dbReference type="Pfam" id="PF00672">
    <property type="entry name" value="HAMP"/>
    <property type="match status" value="1"/>
</dbReference>
<feature type="domain" description="Histidine kinase" evidence="11">
    <location>
        <begin position="415"/>
        <end position="624"/>
    </location>
</feature>
<evidence type="ECO:0000256" key="7">
    <source>
        <dbReference type="ARBA" id="ARBA00022777"/>
    </source>
</evidence>
<dbReference type="EC" id="2.7.13.3" evidence="3"/>
<evidence type="ECO:0000256" key="8">
    <source>
        <dbReference type="ARBA" id="ARBA00022989"/>
    </source>
</evidence>
<dbReference type="PROSITE" id="PS50885">
    <property type="entry name" value="HAMP"/>
    <property type="match status" value="1"/>
</dbReference>
<gene>
    <name evidence="13" type="ORF">SAMN05216410_0569</name>
</gene>
<evidence type="ECO:0000259" key="12">
    <source>
        <dbReference type="PROSITE" id="PS50885"/>
    </source>
</evidence>
<keyword evidence="6" id="KW-0812">Transmembrane</keyword>
<keyword evidence="8" id="KW-1133">Transmembrane helix</keyword>
<feature type="domain" description="HAMP" evidence="12">
    <location>
        <begin position="332"/>
        <end position="400"/>
    </location>
</feature>
<dbReference type="InterPro" id="IPR005467">
    <property type="entry name" value="His_kinase_dom"/>
</dbReference>
<dbReference type="Gene3D" id="3.30.565.10">
    <property type="entry name" value="Histidine kinase-like ATPase, C-terminal domain"/>
    <property type="match status" value="1"/>
</dbReference>
<keyword evidence="7 13" id="KW-0418">Kinase</keyword>
<dbReference type="SMART" id="SM00387">
    <property type="entry name" value="HATPase_c"/>
    <property type="match status" value="1"/>
</dbReference>
<evidence type="ECO:0000313" key="13">
    <source>
        <dbReference type="EMBL" id="SDB86791.1"/>
    </source>
</evidence>
<keyword evidence="4" id="KW-0597">Phosphoprotein</keyword>
<protein>
    <recommendedName>
        <fullName evidence="3">histidine kinase</fullName>
        <ecNumber evidence="3">2.7.13.3</ecNumber>
    </recommendedName>
</protein>
<dbReference type="GO" id="GO:0005886">
    <property type="term" value="C:plasma membrane"/>
    <property type="evidence" value="ECO:0007669"/>
    <property type="project" value="TreeGrafter"/>
</dbReference>
<keyword evidence="8" id="KW-0472">Membrane</keyword>
<evidence type="ECO:0000256" key="5">
    <source>
        <dbReference type="ARBA" id="ARBA00022679"/>
    </source>
</evidence>
<dbReference type="InterPro" id="IPR003660">
    <property type="entry name" value="HAMP_dom"/>
</dbReference>
<evidence type="ECO:0000256" key="2">
    <source>
        <dbReference type="ARBA" id="ARBA00004370"/>
    </source>
</evidence>
<evidence type="ECO:0000256" key="4">
    <source>
        <dbReference type="ARBA" id="ARBA00022553"/>
    </source>
</evidence>
<keyword evidence="14" id="KW-1185">Reference proteome</keyword>
<dbReference type="Pfam" id="PF02518">
    <property type="entry name" value="HATPase_c"/>
    <property type="match status" value="1"/>
</dbReference>
<dbReference type="GO" id="GO:0000160">
    <property type="term" value="P:phosphorelay signal transduction system"/>
    <property type="evidence" value="ECO:0007669"/>
    <property type="project" value="UniProtKB-KW"/>
</dbReference>
<dbReference type="Gene3D" id="6.10.340.10">
    <property type="match status" value="1"/>
</dbReference>
<evidence type="ECO:0000259" key="11">
    <source>
        <dbReference type="PROSITE" id="PS50109"/>
    </source>
</evidence>
<feature type="region of interest" description="Disordered" evidence="10">
    <location>
        <begin position="1230"/>
        <end position="1298"/>
    </location>
</feature>
<keyword evidence="5" id="KW-0808">Transferase</keyword>
<evidence type="ECO:0000256" key="1">
    <source>
        <dbReference type="ARBA" id="ARBA00000085"/>
    </source>
</evidence>
<dbReference type="Pfam" id="PF08376">
    <property type="entry name" value="NIT"/>
    <property type="match status" value="1"/>
</dbReference>
<evidence type="ECO:0000256" key="10">
    <source>
        <dbReference type="SAM" id="MobiDB-lite"/>
    </source>
</evidence>
<feature type="region of interest" description="Disordered" evidence="10">
    <location>
        <begin position="1318"/>
        <end position="1411"/>
    </location>
</feature>
<dbReference type="InterPro" id="IPR050428">
    <property type="entry name" value="TCS_sensor_his_kinase"/>
</dbReference>
<dbReference type="Proteomes" id="UP000199039">
    <property type="component" value="Unassembled WGS sequence"/>
</dbReference>
<dbReference type="GO" id="GO:0004673">
    <property type="term" value="F:protein histidine kinase activity"/>
    <property type="evidence" value="ECO:0007669"/>
    <property type="project" value="UniProtKB-EC"/>
</dbReference>
<dbReference type="InterPro" id="IPR036890">
    <property type="entry name" value="HATPase_C_sf"/>
</dbReference>